<proteinExistence type="predicted"/>
<sequence length="123" mass="13673">MEKREQAWKTGGKGGGVQKKNGCHVSSSYWSWFEPLLHRYLALAALNQQSPNVRCHDGQTPQNHRAARINRVMQLWLSALLFPHGLFLLFSPATLPVYLVSHPCLLPKPDSGLVGGSGEKEAR</sequence>
<dbReference type="AlphaFoldDB" id="A0A1D8NF08"/>
<evidence type="ECO:0000256" key="2">
    <source>
        <dbReference type="SAM" id="Phobius"/>
    </source>
</evidence>
<organism evidence="3 4">
    <name type="scientific">Yarrowia lipolytica</name>
    <name type="common">Candida lipolytica</name>
    <dbReference type="NCBI Taxonomy" id="4952"/>
    <lineage>
        <taxon>Eukaryota</taxon>
        <taxon>Fungi</taxon>
        <taxon>Dikarya</taxon>
        <taxon>Ascomycota</taxon>
        <taxon>Saccharomycotina</taxon>
        <taxon>Dipodascomycetes</taxon>
        <taxon>Dipodascales</taxon>
        <taxon>Dipodascales incertae sedis</taxon>
        <taxon>Yarrowia</taxon>
    </lineage>
</organism>
<reference evidence="3 4" key="1">
    <citation type="journal article" date="2016" name="PLoS ONE">
        <title>Sequence Assembly of Yarrowia lipolytica Strain W29/CLIB89 Shows Transposable Element Diversity.</title>
        <authorList>
            <person name="Magnan C."/>
            <person name="Yu J."/>
            <person name="Chang I."/>
            <person name="Jahn E."/>
            <person name="Kanomata Y."/>
            <person name="Wu J."/>
            <person name="Zeller M."/>
            <person name="Oakes M."/>
            <person name="Baldi P."/>
            <person name="Sandmeyer S."/>
        </authorList>
    </citation>
    <scope>NUCLEOTIDE SEQUENCE [LARGE SCALE GENOMIC DNA]</scope>
    <source>
        <strain evidence="4">CLIB89(W29)</strain>
    </source>
</reference>
<evidence type="ECO:0000313" key="4">
    <source>
        <dbReference type="Proteomes" id="UP000182444"/>
    </source>
</evidence>
<evidence type="ECO:0000313" key="3">
    <source>
        <dbReference type="EMBL" id="AOW04214.1"/>
    </source>
</evidence>
<dbReference type="Proteomes" id="UP000182444">
    <property type="component" value="Chromosome 1D"/>
</dbReference>
<keyword evidence="2" id="KW-0472">Membrane</keyword>
<dbReference type="VEuPathDB" id="FungiDB:YALI1_D21968g"/>
<protein>
    <submittedName>
        <fullName evidence="3">Uncharacterized protein</fullName>
    </submittedName>
</protein>
<keyword evidence="2" id="KW-0812">Transmembrane</keyword>
<name>A0A1D8NF08_YARLL</name>
<dbReference type="EMBL" id="CP017556">
    <property type="protein sequence ID" value="AOW04214.1"/>
    <property type="molecule type" value="Genomic_DNA"/>
</dbReference>
<evidence type="ECO:0000256" key="1">
    <source>
        <dbReference type="SAM" id="MobiDB-lite"/>
    </source>
</evidence>
<feature type="region of interest" description="Disordered" evidence="1">
    <location>
        <begin position="1"/>
        <end position="22"/>
    </location>
</feature>
<accession>A0A1D8NF08</accession>
<gene>
    <name evidence="3" type="ORF">YALI1_D21968g</name>
</gene>
<feature type="transmembrane region" description="Helical" evidence="2">
    <location>
        <begin position="75"/>
        <end position="99"/>
    </location>
</feature>
<dbReference type="RefSeq" id="XP_068138845.1">
    <property type="nucleotide sequence ID" value="XM_068282744.1"/>
</dbReference>
<dbReference type="GeneID" id="94583359"/>
<keyword evidence="2" id="KW-1133">Transmembrane helix</keyword>